<organism evidence="1 2">
    <name type="scientific">Halteria grandinella</name>
    <dbReference type="NCBI Taxonomy" id="5974"/>
    <lineage>
        <taxon>Eukaryota</taxon>
        <taxon>Sar</taxon>
        <taxon>Alveolata</taxon>
        <taxon>Ciliophora</taxon>
        <taxon>Intramacronucleata</taxon>
        <taxon>Spirotrichea</taxon>
        <taxon>Stichotrichia</taxon>
        <taxon>Sporadotrichida</taxon>
        <taxon>Halteriidae</taxon>
        <taxon>Halteria</taxon>
    </lineage>
</organism>
<evidence type="ECO:0000313" key="2">
    <source>
        <dbReference type="Proteomes" id="UP000785679"/>
    </source>
</evidence>
<reference evidence="1" key="1">
    <citation type="submission" date="2019-06" db="EMBL/GenBank/DDBJ databases">
        <authorList>
            <person name="Zheng W."/>
        </authorList>
    </citation>
    <scope>NUCLEOTIDE SEQUENCE</scope>
    <source>
        <strain evidence="1">QDHG01</strain>
    </source>
</reference>
<proteinExistence type="predicted"/>
<dbReference type="Proteomes" id="UP000785679">
    <property type="component" value="Unassembled WGS sequence"/>
</dbReference>
<evidence type="ECO:0000313" key="1">
    <source>
        <dbReference type="EMBL" id="TNV86849.1"/>
    </source>
</evidence>
<keyword evidence="2" id="KW-1185">Reference proteome</keyword>
<dbReference type="EMBL" id="RRYP01000795">
    <property type="protein sequence ID" value="TNV86849.1"/>
    <property type="molecule type" value="Genomic_DNA"/>
</dbReference>
<dbReference type="AlphaFoldDB" id="A0A8J8P6G9"/>
<protein>
    <submittedName>
        <fullName evidence="1">Uncharacterized protein</fullName>
    </submittedName>
</protein>
<gene>
    <name evidence="1" type="ORF">FGO68_gene11104</name>
</gene>
<accession>A0A8J8P6G9</accession>
<name>A0A8J8P6G9_HALGN</name>
<comment type="caution">
    <text evidence="1">The sequence shown here is derived from an EMBL/GenBank/DDBJ whole genome shotgun (WGS) entry which is preliminary data.</text>
</comment>
<sequence>MYVEDGEFSILMDSSGAVFCQLYPAQDGYYRGGQIFKFIPNSSGPSTTLWAKQLLSLVEMFGRGIKWAENENVIASQNHIYTTSTFYRAYFMRINANTGDMTQYYTPAGDRGAAFGTFFVNPTVVHIFVAESISTNAKRVTRIIADPGNPANDYYDAFDIACPSSSDFEYREVFVSSQDTFIIGFYDNWGPTKAAYLMKVDLANLGTPPIYIPATQSFDWNSGEQIRLFSEKIGFIIQSYSSKFTVSDADQIAYGPNDHGVIHTLFGGPFDSCMKENTVISSIPTTIIARGSSAVAKDAYQYYQAISNFVLTLEPLNYALQTSFLANLDQTKLSEIDTQCQNFFPEVTSIQSGIASLNYLQSYSLQQEFPITPFEHHPFCDQPVLSFDYTLLAPAIPPPWLQIDLATGKIIVLPNAPGGSLSLTIKGRVASNAFGTTVYTIYSFVNNPPVLTPEPSSIELFLGENLALSFTLTDAEDIPVFQLYDENDLLQPVWIELLPLICTASPCPFQLILKPTFSEIPQIYSLVIRINDIYRSSLHPFEITLFRPIFDERFLSLQNSGPPVFVEDLIPVYVSIDEVFEYQLPGIIDPDGDQYKITINSQQVQSFGGYQGAQLSFYPKDPALVRIAPYFMAIDLTDINKYPKRSSYKLKVYVLPKKVIQKAPIMINTIQLNINETVFQKRADLNLTEESYPPRMKKSYGYFKIIKVTRDGQLKVRFFGDSMARIIAGTLEEQDLEVSIIERSKEEIPFEISYRNNKTQTITIHLYNSVPYEISPNQVIVLIFICIGHGFYLSANYQAYYL</sequence>